<dbReference type="GO" id="GO:0017061">
    <property type="term" value="F:S-methyl-5-thioadenosine phosphorylase activity"/>
    <property type="evidence" value="ECO:0007669"/>
    <property type="project" value="UniProtKB-EC"/>
</dbReference>
<dbReference type="SUPFAM" id="SSF64438">
    <property type="entry name" value="CNF1/YfiH-like putative cysteine hydrolases"/>
    <property type="match status" value="1"/>
</dbReference>
<evidence type="ECO:0000256" key="10">
    <source>
        <dbReference type="RuleBase" id="RU361274"/>
    </source>
</evidence>
<dbReference type="PANTHER" id="PTHR30616:SF2">
    <property type="entry name" value="PURINE NUCLEOSIDE PHOSPHORYLASE LACC1"/>
    <property type="match status" value="1"/>
</dbReference>
<dbReference type="CDD" id="cd16833">
    <property type="entry name" value="YfiH"/>
    <property type="match status" value="1"/>
</dbReference>
<comment type="catalytic activity">
    <reaction evidence="1">
        <text>inosine + phosphate = alpha-D-ribose 1-phosphate + hypoxanthine</text>
        <dbReference type="Rhea" id="RHEA:27646"/>
        <dbReference type="ChEBI" id="CHEBI:17368"/>
        <dbReference type="ChEBI" id="CHEBI:17596"/>
        <dbReference type="ChEBI" id="CHEBI:43474"/>
        <dbReference type="ChEBI" id="CHEBI:57720"/>
        <dbReference type="EC" id="2.4.2.1"/>
    </reaction>
    <physiologicalReaction direction="left-to-right" evidence="1">
        <dbReference type="Rhea" id="RHEA:27647"/>
    </physiologicalReaction>
</comment>
<evidence type="ECO:0000256" key="4">
    <source>
        <dbReference type="ARBA" id="ARBA00022723"/>
    </source>
</evidence>
<evidence type="ECO:0000313" key="12">
    <source>
        <dbReference type="Proteomes" id="UP000254033"/>
    </source>
</evidence>
<organism evidence="11 12">
    <name type="scientific">Legionella feeleii</name>
    <dbReference type="NCBI Taxonomy" id="453"/>
    <lineage>
        <taxon>Bacteria</taxon>
        <taxon>Pseudomonadati</taxon>
        <taxon>Pseudomonadota</taxon>
        <taxon>Gammaproteobacteria</taxon>
        <taxon>Legionellales</taxon>
        <taxon>Legionellaceae</taxon>
        <taxon>Legionella</taxon>
    </lineage>
</organism>
<name>A0A378IU73_9GAMM</name>
<dbReference type="PANTHER" id="PTHR30616">
    <property type="entry name" value="UNCHARACTERIZED PROTEIN YFIH"/>
    <property type="match status" value="1"/>
</dbReference>
<dbReference type="Pfam" id="PF02578">
    <property type="entry name" value="Cu-oxidase_4"/>
    <property type="match status" value="1"/>
</dbReference>
<evidence type="ECO:0000256" key="6">
    <source>
        <dbReference type="ARBA" id="ARBA00022833"/>
    </source>
</evidence>
<keyword evidence="3" id="KW-0808">Transferase</keyword>
<evidence type="ECO:0000256" key="8">
    <source>
        <dbReference type="ARBA" id="ARBA00048968"/>
    </source>
</evidence>
<dbReference type="NCBIfam" id="TIGR00726">
    <property type="entry name" value="peptidoglycan editing factor PgeF"/>
    <property type="match status" value="1"/>
</dbReference>
<keyword evidence="4" id="KW-0479">Metal-binding</keyword>
<gene>
    <name evidence="11" type="primary">yfiH_2</name>
    <name evidence="11" type="ORF">NCTC11978_01944</name>
</gene>
<dbReference type="Gene3D" id="3.60.140.10">
    <property type="entry name" value="CNF1/YfiH-like putative cysteine hydrolases"/>
    <property type="match status" value="1"/>
</dbReference>
<evidence type="ECO:0000256" key="7">
    <source>
        <dbReference type="ARBA" id="ARBA00047989"/>
    </source>
</evidence>
<evidence type="ECO:0000256" key="3">
    <source>
        <dbReference type="ARBA" id="ARBA00022679"/>
    </source>
</evidence>
<dbReference type="GO" id="GO:0005507">
    <property type="term" value="F:copper ion binding"/>
    <property type="evidence" value="ECO:0007669"/>
    <property type="project" value="TreeGrafter"/>
</dbReference>
<sequence length="267" mass="29699">MTFKHDQKNANTLEALHEPTLKQLSSIKHAFFTRRGGVSEGRYSSLNCAYGSDDEPGRVEENRRRITTFLGYPLTSLVTVKNVHGNKAVIVNEHWPENETIEADAMVTKQKNILLGSDSADCPIVLFADEQAGVIGLAHAGWRGAKAGVLQSTIHKMEELGASPKRVVAAISPCIAQASYEVSHDFYEAFIQDNQDNLRYFKSAGKLNHFMFDLPGFVESCLVNLRLESIGQMGIDTYTDKRFFSCRRAYHAGEDDFGGNFSCILLK</sequence>
<evidence type="ECO:0000256" key="5">
    <source>
        <dbReference type="ARBA" id="ARBA00022801"/>
    </source>
</evidence>
<protein>
    <recommendedName>
        <fullName evidence="10">Purine nucleoside phosphorylase</fullName>
    </recommendedName>
</protein>
<dbReference type="AlphaFoldDB" id="A0A378IU73"/>
<dbReference type="InterPro" id="IPR038371">
    <property type="entry name" value="Cu_polyphenol_OxRdtase_sf"/>
</dbReference>
<comment type="catalytic activity">
    <reaction evidence="7">
        <text>adenosine + H2O + H(+) = inosine + NH4(+)</text>
        <dbReference type="Rhea" id="RHEA:24408"/>
        <dbReference type="ChEBI" id="CHEBI:15377"/>
        <dbReference type="ChEBI" id="CHEBI:15378"/>
        <dbReference type="ChEBI" id="CHEBI:16335"/>
        <dbReference type="ChEBI" id="CHEBI:17596"/>
        <dbReference type="ChEBI" id="CHEBI:28938"/>
        <dbReference type="EC" id="3.5.4.4"/>
    </reaction>
    <physiologicalReaction direction="left-to-right" evidence="7">
        <dbReference type="Rhea" id="RHEA:24409"/>
    </physiologicalReaction>
</comment>
<dbReference type="InterPro" id="IPR003730">
    <property type="entry name" value="Cu_polyphenol_OxRdtase"/>
</dbReference>
<dbReference type="RefSeq" id="WP_220270631.1">
    <property type="nucleotide sequence ID" value="NZ_UGNY01000001.1"/>
</dbReference>
<evidence type="ECO:0000256" key="2">
    <source>
        <dbReference type="ARBA" id="ARBA00007353"/>
    </source>
</evidence>
<comment type="catalytic activity">
    <reaction evidence="9">
        <text>S-methyl-5'-thioadenosine + phosphate = 5-(methylsulfanyl)-alpha-D-ribose 1-phosphate + adenine</text>
        <dbReference type="Rhea" id="RHEA:11852"/>
        <dbReference type="ChEBI" id="CHEBI:16708"/>
        <dbReference type="ChEBI" id="CHEBI:17509"/>
        <dbReference type="ChEBI" id="CHEBI:43474"/>
        <dbReference type="ChEBI" id="CHEBI:58533"/>
        <dbReference type="EC" id="2.4.2.28"/>
    </reaction>
    <physiologicalReaction direction="left-to-right" evidence="9">
        <dbReference type="Rhea" id="RHEA:11853"/>
    </physiologicalReaction>
</comment>
<evidence type="ECO:0000256" key="1">
    <source>
        <dbReference type="ARBA" id="ARBA00000553"/>
    </source>
</evidence>
<dbReference type="InterPro" id="IPR011324">
    <property type="entry name" value="Cytotoxic_necrot_fac-like_cat"/>
</dbReference>
<accession>A0A378IU73</accession>
<comment type="catalytic activity">
    <reaction evidence="8">
        <text>adenosine + phosphate = alpha-D-ribose 1-phosphate + adenine</text>
        <dbReference type="Rhea" id="RHEA:27642"/>
        <dbReference type="ChEBI" id="CHEBI:16335"/>
        <dbReference type="ChEBI" id="CHEBI:16708"/>
        <dbReference type="ChEBI" id="CHEBI:43474"/>
        <dbReference type="ChEBI" id="CHEBI:57720"/>
        <dbReference type="EC" id="2.4.2.1"/>
    </reaction>
    <physiologicalReaction direction="left-to-right" evidence="8">
        <dbReference type="Rhea" id="RHEA:27643"/>
    </physiologicalReaction>
</comment>
<reference evidence="11 12" key="1">
    <citation type="submission" date="2018-06" db="EMBL/GenBank/DDBJ databases">
        <authorList>
            <consortium name="Pathogen Informatics"/>
            <person name="Doyle S."/>
        </authorList>
    </citation>
    <scope>NUCLEOTIDE SEQUENCE [LARGE SCALE GENOMIC DNA]</scope>
    <source>
        <strain evidence="11 12">NCTC11978</strain>
    </source>
</reference>
<dbReference type="Proteomes" id="UP000254033">
    <property type="component" value="Unassembled WGS sequence"/>
</dbReference>
<dbReference type="GO" id="GO:0016787">
    <property type="term" value="F:hydrolase activity"/>
    <property type="evidence" value="ECO:0007669"/>
    <property type="project" value="UniProtKB-KW"/>
</dbReference>
<keyword evidence="5" id="KW-0378">Hydrolase</keyword>
<keyword evidence="6" id="KW-0862">Zinc</keyword>
<evidence type="ECO:0000313" key="11">
    <source>
        <dbReference type="EMBL" id="STX38756.1"/>
    </source>
</evidence>
<comment type="similarity">
    <text evidence="2 10">Belongs to the purine nucleoside phosphorylase YfiH/LACC1 family.</text>
</comment>
<dbReference type="EMBL" id="UGNY01000001">
    <property type="protein sequence ID" value="STX38756.1"/>
    <property type="molecule type" value="Genomic_DNA"/>
</dbReference>
<proteinExistence type="inferred from homology"/>
<evidence type="ECO:0000256" key="9">
    <source>
        <dbReference type="ARBA" id="ARBA00049893"/>
    </source>
</evidence>